<evidence type="ECO:0000313" key="1">
    <source>
        <dbReference type="EMBL" id="KRZ71114.1"/>
    </source>
</evidence>
<name>A0A0V1MHC2_9BILA</name>
<accession>A0A0V1MHC2</accession>
<sequence>MVPSTGHAALTSHLLWAAEGVLENLNCVRVICCSDRNSFDGASRLSYRTGQEKGKLRRDVQITSVVNACGELGQEEGWGEEVQHFSRKRRES</sequence>
<proteinExistence type="predicted"/>
<dbReference type="Proteomes" id="UP000054843">
    <property type="component" value="Unassembled WGS sequence"/>
</dbReference>
<dbReference type="EMBL" id="JYDO01000102">
    <property type="protein sequence ID" value="KRZ71114.1"/>
    <property type="molecule type" value="Genomic_DNA"/>
</dbReference>
<organism evidence="1 2">
    <name type="scientific">Trichinella papuae</name>
    <dbReference type="NCBI Taxonomy" id="268474"/>
    <lineage>
        <taxon>Eukaryota</taxon>
        <taxon>Metazoa</taxon>
        <taxon>Ecdysozoa</taxon>
        <taxon>Nematoda</taxon>
        <taxon>Enoplea</taxon>
        <taxon>Dorylaimia</taxon>
        <taxon>Trichinellida</taxon>
        <taxon>Trichinellidae</taxon>
        <taxon>Trichinella</taxon>
    </lineage>
</organism>
<gene>
    <name evidence="1" type="ORF">T10_6981</name>
</gene>
<dbReference type="AlphaFoldDB" id="A0A0V1MHC2"/>
<keyword evidence="2" id="KW-1185">Reference proteome</keyword>
<reference evidence="1 2" key="1">
    <citation type="submission" date="2015-01" db="EMBL/GenBank/DDBJ databases">
        <title>Evolution of Trichinella species and genotypes.</title>
        <authorList>
            <person name="Korhonen P.K."/>
            <person name="Edoardo P."/>
            <person name="Giuseppe L.R."/>
            <person name="Gasser R.B."/>
        </authorList>
    </citation>
    <scope>NUCLEOTIDE SEQUENCE [LARGE SCALE GENOMIC DNA]</scope>
    <source>
        <strain evidence="1">ISS1980</strain>
    </source>
</reference>
<evidence type="ECO:0000313" key="2">
    <source>
        <dbReference type="Proteomes" id="UP000054843"/>
    </source>
</evidence>
<comment type="caution">
    <text evidence="1">The sequence shown here is derived from an EMBL/GenBank/DDBJ whole genome shotgun (WGS) entry which is preliminary data.</text>
</comment>
<protein>
    <submittedName>
        <fullName evidence="1">Uncharacterized protein</fullName>
    </submittedName>
</protein>